<dbReference type="Pfam" id="PF01850">
    <property type="entry name" value="PIN"/>
    <property type="match status" value="1"/>
</dbReference>
<reference evidence="2 3" key="1">
    <citation type="journal article" date="2013" name="Genome Announc.">
        <title>Genome Sequence of the Obligate Gammaproteobacterial Methanotroph Methylomicrobium album Strain BG8.</title>
        <authorList>
            <person name="Kits K.D."/>
            <person name="Kalyuzhnaya M.G."/>
            <person name="Klotz M.G."/>
            <person name="Jetten M.S."/>
            <person name="Op den Camp H.J."/>
            <person name="Vuilleumier S."/>
            <person name="Bringel F."/>
            <person name="Dispirito A.A."/>
            <person name="Murrell J.C."/>
            <person name="Bruce D."/>
            <person name="Cheng J.F."/>
            <person name="Copeland A."/>
            <person name="Goodwin L."/>
            <person name="Hauser L."/>
            <person name="Lajus A."/>
            <person name="Land M.L."/>
            <person name="Lapidus A."/>
            <person name="Lucas S."/>
            <person name="Medigue C."/>
            <person name="Pitluck S."/>
            <person name="Woyke T."/>
            <person name="Zeytun A."/>
            <person name="Stein L.Y."/>
        </authorList>
    </citation>
    <scope>NUCLEOTIDE SEQUENCE [LARGE SCALE GENOMIC DNA]</scope>
    <source>
        <strain evidence="2 3">BG8</strain>
    </source>
</reference>
<dbReference type="RefSeq" id="WP_005369425.1">
    <property type="nucleotide sequence ID" value="NZ_CM001475.1"/>
</dbReference>
<dbReference type="AlphaFoldDB" id="H8GNZ6"/>
<dbReference type="STRING" id="686340.Metal_0569"/>
<dbReference type="EMBL" id="CM001475">
    <property type="protein sequence ID" value="EIC28418.1"/>
    <property type="molecule type" value="Genomic_DNA"/>
</dbReference>
<dbReference type="InterPro" id="IPR029060">
    <property type="entry name" value="PIN-like_dom_sf"/>
</dbReference>
<proteinExistence type="predicted"/>
<dbReference type="CDD" id="cd18682">
    <property type="entry name" value="PIN_VapC-like"/>
    <property type="match status" value="1"/>
</dbReference>
<evidence type="ECO:0000313" key="3">
    <source>
        <dbReference type="Proteomes" id="UP000005090"/>
    </source>
</evidence>
<dbReference type="Proteomes" id="UP000005090">
    <property type="component" value="Chromosome"/>
</dbReference>
<keyword evidence="3" id="KW-1185">Reference proteome</keyword>
<dbReference type="Gene3D" id="3.40.50.1010">
    <property type="entry name" value="5'-nuclease"/>
    <property type="match status" value="1"/>
</dbReference>
<dbReference type="InterPro" id="IPR002716">
    <property type="entry name" value="PIN_dom"/>
</dbReference>
<sequence>MSIVLDASALLAYLHEEPGADTVGAVIGESFISTVNWSEVMQKSLSRGIDIEGLREDIEALGVRIEAFTLEDAECAARLWSISRPLGLSLGDRACLAFGMRRQIPVLTADRAWLNLAAALNLEIQGIR</sequence>
<dbReference type="eggNOG" id="COG4374">
    <property type="taxonomic scope" value="Bacteria"/>
</dbReference>
<gene>
    <name evidence="2" type="ORF">Metal_0569</name>
</gene>
<feature type="domain" description="PIN" evidence="1">
    <location>
        <begin position="3"/>
        <end position="117"/>
    </location>
</feature>
<dbReference type="SUPFAM" id="SSF88723">
    <property type="entry name" value="PIN domain-like"/>
    <property type="match status" value="1"/>
</dbReference>
<protein>
    <recommendedName>
        <fullName evidence="1">PIN domain-containing protein</fullName>
    </recommendedName>
</protein>
<evidence type="ECO:0000313" key="2">
    <source>
        <dbReference type="EMBL" id="EIC28418.1"/>
    </source>
</evidence>
<accession>H8GNZ6</accession>
<evidence type="ECO:0000259" key="1">
    <source>
        <dbReference type="Pfam" id="PF01850"/>
    </source>
</evidence>
<organism evidence="2 3">
    <name type="scientific">Methylomicrobium album BG8</name>
    <dbReference type="NCBI Taxonomy" id="686340"/>
    <lineage>
        <taxon>Bacteria</taxon>
        <taxon>Pseudomonadati</taxon>
        <taxon>Pseudomonadota</taxon>
        <taxon>Gammaproteobacteria</taxon>
        <taxon>Methylococcales</taxon>
        <taxon>Methylococcaceae</taxon>
        <taxon>Methylomicrobium</taxon>
    </lineage>
</organism>
<name>H8GNZ6_METAL</name>
<dbReference type="HOGENOM" id="CLU_135601_0_0_6"/>